<dbReference type="GO" id="GO:0004674">
    <property type="term" value="F:protein serine/threonine kinase activity"/>
    <property type="evidence" value="ECO:0007669"/>
    <property type="project" value="TreeGrafter"/>
</dbReference>
<feature type="transmembrane region" description="Helical" evidence="1">
    <location>
        <begin position="105"/>
        <end position="127"/>
    </location>
</feature>
<protein>
    <recommendedName>
        <fullName evidence="2">Protein kinase domain-containing protein</fullName>
    </recommendedName>
</protein>
<dbReference type="InterPro" id="IPR008271">
    <property type="entry name" value="Ser/Thr_kinase_AS"/>
</dbReference>
<dbReference type="SMART" id="SM00220">
    <property type="entry name" value="S_TKc"/>
    <property type="match status" value="1"/>
</dbReference>
<dbReference type="Proteomes" id="UP000481153">
    <property type="component" value="Unassembled WGS sequence"/>
</dbReference>
<dbReference type="PROSITE" id="PS50011">
    <property type="entry name" value="PROTEIN_KINASE_DOM"/>
    <property type="match status" value="1"/>
</dbReference>
<gene>
    <name evidence="3" type="ORF">Ae201684_017572</name>
</gene>
<dbReference type="Gene3D" id="1.10.510.10">
    <property type="entry name" value="Transferase(Phosphotransferase) domain 1"/>
    <property type="match status" value="1"/>
</dbReference>
<dbReference type="AlphaFoldDB" id="A0A6G0W8Q3"/>
<dbReference type="Pfam" id="PF07714">
    <property type="entry name" value="PK_Tyr_Ser-Thr"/>
    <property type="match status" value="1"/>
</dbReference>
<proteinExistence type="predicted"/>
<keyword evidence="1" id="KW-0812">Transmembrane</keyword>
<dbReference type="InterPro" id="IPR000719">
    <property type="entry name" value="Prot_kinase_dom"/>
</dbReference>
<keyword evidence="4" id="KW-1185">Reference proteome</keyword>
<dbReference type="PANTHER" id="PTHR44329:SF214">
    <property type="entry name" value="PROTEIN KINASE DOMAIN-CONTAINING PROTEIN"/>
    <property type="match status" value="1"/>
</dbReference>
<feature type="domain" description="Protein kinase" evidence="2">
    <location>
        <begin position="178"/>
        <end position="442"/>
    </location>
</feature>
<dbReference type="InterPro" id="IPR051681">
    <property type="entry name" value="Ser/Thr_Kinases-Pseudokinases"/>
</dbReference>
<organism evidence="3 4">
    <name type="scientific">Aphanomyces euteiches</name>
    <dbReference type="NCBI Taxonomy" id="100861"/>
    <lineage>
        <taxon>Eukaryota</taxon>
        <taxon>Sar</taxon>
        <taxon>Stramenopiles</taxon>
        <taxon>Oomycota</taxon>
        <taxon>Saprolegniomycetes</taxon>
        <taxon>Saprolegniales</taxon>
        <taxon>Verrucalvaceae</taxon>
        <taxon>Aphanomyces</taxon>
    </lineage>
</organism>
<keyword evidence="1" id="KW-1133">Transmembrane helix</keyword>
<sequence length="454" mass="50250">MQTTAAPPLPASCAVLKELNKTLAAIRTDAPLSEVDKCQVFRALRANVSFTLDDVNKDCADPFCSSLLAAFHSDNSSTIRECAQDKHIFPIDCPKPPKDNSNTTVIVVAVCISVAVIATAVAIYYYCRHKKRTMANHSKQENYTTVVASPTVVLPLPSFTHDLNLYDLADFKVPFHEVKMIKPLAQGAFGEVWFGQYRGEYIAVKKLLSAMQSQEVQFFIWEIFLLSKITSPYVVAFRGVTWDVSPAGIMLLIEYMDGGDLLNALSSNASTKRLTWEDKLVAALDVAQGQVYLHSLDPIVIHRDLKSRNVMLDSSGRAKITDFGVARETNDATMTVGIGTYRWMAPEVLMSGHYSELADIYSFGVILSEISSEVIPYSDLTRDNRSLTDAAIISQVMEGKLRPSFDPRTPKWFVNLSLQCLSFEASNRPTAMKVAYELKTAIADLSKDVQAGFV</sequence>
<dbReference type="GO" id="GO:0005524">
    <property type="term" value="F:ATP binding"/>
    <property type="evidence" value="ECO:0007669"/>
    <property type="project" value="InterPro"/>
</dbReference>
<dbReference type="VEuPathDB" id="FungiDB:AeMF1_016062"/>
<evidence type="ECO:0000313" key="3">
    <source>
        <dbReference type="EMBL" id="KAF0723559.1"/>
    </source>
</evidence>
<dbReference type="SUPFAM" id="SSF56112">
    <property type="entry name" value="Protein kinase-like (PK-like)"/>
    <property type="match status" value="1"/>
</dbReference>
<name>A0A6G0W8Q3_9STRA</name>
<dbReference type="InterPro" id="IPR011009">
    <property type="entry name" value="Kinase-like_dom_sf"/>
</dbReference>
<dbReference type="PANTHER" id="PTHR44329">
    <property type="entry name" value="SERINE/THREONINE-PROTEIN KINASE TNNI3K-RELATED"/>
    <property type="match status" value="1"/>
</dbReference>
<dbReference type="EMBL" id="VJMJ01000302">
    <property type="protein sequence ID" value="KAF0723559.1"/>
    <property type="molecule type" value="Genomic_DNA"/>
</dbReference>
<comment type="caution">
    <text evidence="3">The sequence shown here is derived from an EMBL/GenBank/DDBJ whole genome shotgun (WGS) entry which is preliminary data.</text>
</comment>
<dbReference type="PROSITE" id="PS00108">
    <property type="entry name" value="PROTEIN_KINASE_ST"/>
    <property type="match status" value="1"/>
</dbReference>
<keyword evidence="1" id="KW-0472">Membrane</keyword>
<accession>A0A6G0W8Q3</accession>
<dbReference type="InterPro" id="IPR001245">
    <property type="entry name" value="Ser-Thr/Tyr_kinase_cat_dom"/>
</dbReference>
<evidence type="ECO:0000256" key="1">
    <source>
        <dbReference type="SAM" id="Phobius"/>
    </source>
</evidence>
<dbReference type="Gene3D" id="3.30.200.20">
    <property type="entry name" value="Phosphorylase Kinase, domain 1"/>
    <property type="match status" value="1"/>
</dbReference>
<reference evidence="3 4" key="1">
    <citation type="submission" date="2019-07" db="EMBL/GenBank/DDBJ databases">
        <title>Genomics analysis of Aphanomyces spp. identifies a new class of oomycete effector associated with host adaptation.</title>
        <authorList>
            <person name="Gaulin E."/>
        </authorList>
    </citation>
    <scope>NUCLEOTIDE SEQUENCE [LARGE SCALE GENOMIC DNA]</scope>
    <source>
        <strain evidence="3 4">ATCC 201684</strain>
    </source>
</reference>
<evidence type="ECO:0000313" key="4">
    <source>
        <dbReference type="Proteomes" id="UP000481153"/>
    </source>
</evidence>
<evidence type="ECO:0000259" key="2">
    <source>
        <dbReference type="PROSITE" id="PS50011"/>
    </source>
</evidence>